<dbReference type="EMBL" id="CP102382">
    <property type="protein sequence ID" value="UUV21902.1"/>
    <property type="molecule type" value="Genomic_DNA"/>
</dbReference>
<dbReference type="InterPro" id="IPR026444">
    <property type="entry name" value="Secre_tail"/>
</dbReference>
<protein>
    <submittedName>
        <fullName evidence="4">T9SS type A sorting domain-containing protein</fullName>
    </submittedName>
</protein>
<keyword evidence="5" id="KW-1185">Reference proteome</keyword>
<sequence length="279" mass="28905">MKKFLLSLAFIGAATFTTNAQTVLSQTGGAAPTVGTVACGNNQAPSLAENSYYRAYTLNANMNITSVKVGVGTVVGTVPITVKLHKSSGAFPASYPAGLTQIASTTKNLTTTSTATAIDVPFSSPISVAAGDIIVVEVNNIATNAGNAYYMGAISGSETAPAYIRAATCNVTTPTTFAAVSATANGKIVIDLIDNPNASSTEFFAQNFNLYPNPTADVLYISSKNGLEMKEIKITDLSGRVVRTLNNVSTINVSDLSAGTYLIDITTKEGKASSKFVKK</sequence>
<name>A0ABY5NTW6_9FLAO</name>
<evidence type="ECO:0000313" key="4">
    <source>
        <dbReference type="EMBL" id="UUV21902.1"/>
    </source>
</evidence>
<dbReference type="Proteomes" id="UP001317001">
    <property type="component" value="Chromosome"/>
</dbReference>
<gene>
    <name evidence="4" type="ORF">NPX36_02295</name>
</gene>
<evidence type="ECO:0000256" key="1">
    <source>
        <dbReference type="ARBA" id="ARBA00022729"/>
    </source>
</evidence>
<proteinExistence type="predicted"/>
<evidence type="ECO:0000313" key="5">
    <source>
        <dbReference type="Proteomes" id="UP001317001"/>
    </source>
</evidence>
<evidence type="ECO:0000256" key="2">
    <source>
        <dbReference type="SAM" id="SignalP"/>
    </source>
</evidence>
<dbReference type="NCBIfam" id="TIGR04183">
    <property type="entry name" value="Por_Secre_tail"/>
    <property type="match status" value="1"/>
</dbReference>
<feature type="chain" id="PRO_5046840283" evidence="2">
    <location>
        <begin position="21"/>
        <end position="279"/>
    </location>
</feature>
<accession>A0ABY5NTW6</accession>
<dbReference type="RefSeq" id="WP_257499822.1">
    <property type="nucleotide sequence ID" value="NZ_CP102382.1"/>
</dbReference>
<evidence type="ECO:0000259" key="3">
    <source>
        <dbReference type="Pfam" id="PF18962"/>
    </source>
</evidence>
<feature type="signal peptide" evidence="2">
    <location>
        <begin position="1"/>
        <end position="20"/>
    </location>
</feature>
<keyword evidence="1 2" id="KW-0732">Signal</keyword>
<reference evidence="4 5" key="1">
    <citation type="submission" date="2022-08" db="EMBL/GenBank/DDBJ databases">
        <title>Myroides zhujiangensis sp. nov., a novel bacterium isolated from sediment in the Pearl River Estuary.</title>
        <authorList>
            <person name="Cui L."/>
        </authorList>
    </citation>
    <scope>NUCLEOTIDE SEQUENCE [LARGE SCALE GENOMIC DNA]</scope>
    <source>
        <strain evidence="4 5">SCSIO 72103</strain>
    </source>
</reference>
<organism evidence="4 5">
    <name type="scientific">Paenimyroides aestuarii</name>
    <dbReference type="NCBI Taxonomy" id="2968490"/>
    <lineage>
        <taxon>Bacteria</taxon>
        <taxon>Pseudomonadati</taxon>
        <taxon>Bacteroidota</taxon>
        <taxon>Flavobacteriia</taxon>
        <taxon>Flavobacteriales</taxon>
        <taxon>Flavobacteriaceae</taxon>
        <taxon>Paenimyroides</taxon>
    </lineage>
</organism>
<feature type="domain" description="Secretion system C-terminal sorting" evidence="3">
    <location>
        <begin position="210"/>
        <end position="277"/>
    </location>
</feature>
<dbReference type="Pfam" id="PF18962">
    <property type="entry name" value="Por_Secre_tail"/>
    <property type="match status" value="1"/>
</dbReference>